<proteinExistence type="predicted"/>
<feature type="compositionally biased region" description="Basic and acidic residues" evidence="2">
    <location>
        <begin position="53"/>
        <end position="69"/>
    </location>
</feature>
<dbReference type="SUPFAM" id="SSF50249">
    <property type="entry name" value="Nucleic acid-binding proteins"/>
    <property type="match status" value="1"/>
</dbReference>
<accession>A0ABV9EFN4</accession>
<feature type="region of interest" description="Disordered" evidence="2">
    <location>
        <begin position="48"/>
        <end position="69"/>
    </location>
</feature>
<evidence type="ECO:0000259" key="3">
    <source>
        <dbReference type="Pfam" id="PF04679"/>
    </source>
</evidence>
<dbReference type="Pfam" id="PF04679">
    <property type="entry name" value="DNA_ligase_A_C"/>
    <property type="match status" value="1"/>
</dbReference>
<dbReference type="Proteomes" id="UP001595891">
    <property type="component" value="Unassembled WGS sequence"/>
</dbReference>
<sequence length="69" mass="8059">MLAPLARPTPPFDGPVPREQARHARWVDPVLAGEVQYAEWTHEGMLRRPSWRGLRDDKDPRDITREDRS</sequence>
<dbReference type="InterPro" id="IPR012340">
    <property type="entry name" value="NA-bd_OB-fold"/>
</dbReference>
<gene>
    <name evidence="4" type="ORF">ACFO8L_19140</name>
</gene>
<feature type="domain" description="DNA ligase ATP-dependent C-terminal" evidence="3">
    <location>
        <begin position="2"/>
        <end position="58"/>
    </location>
</feature>
<reference evidence="5" key="1">
    <citation type="journal article" date="2019" name="Int. J. Syst. Evol. Microbiol.">
        <title>The Global Catalogue of Microorganisms (GCM) 10K type strain sequencing project: providing services to taxonomists for standard genome sequencing and annotation.</title>
        <authorList>
            <consortium name="The Broad Institute Genomics Platform"/>
            <consortium name="The Broad Institute Genome Sequencing Center for Infectious Disease"/>
            <person name="Wu L."/>
            <person name="Ma J."/>
        </authorList>
    </citation>
    <scope>NUCLEOTIDE SEQUENCE [LARGE SCALE GENOMIC DNA]</scope>
    <source>
        <strain evidence="5">CCUG 49560</strain>
    </source>
</reference>
<evidence type="ECO:0000313" key="5">
    <source>
        <dbReference type="Proteomes" id="UP001595891"/>
    </source>
</evidence>
<evidence type="ECO:0000256" key="1">
    <source>
        <dbReference type="ARBA" id="ARBA00012727"/>
    </source>
</evidence>
<evidence type="ECO:0000256" key="2">
    <source>
        <dbReference type="SAM" id="MobiDB-lite"/>
    </source>
</evidence>
<dbReference type="EC" id="6.5.1.1" evidence="1"/>
<dbReference type="EMBL" id="JBHSFN010000011">
    <property type="protein sequence ID" value="MFC4588213.1"/>
    <property type="molecule type" value="Genomic_DNA"/>
</dbReference>
<evidence type="ECO:0000313" key="4">
    <source>
        <dbReference type="EMBL" id="MFC4588213.1"/>
    </source>
</evidence>
<comment type="caution">
    <text evidence="4">The sequence shown here is derived from an EMBL/GenBank/DDBJ whole genome shotgun (WGS) entry which is preliminary data.</text>
</comment>
<dbReference type="Gene3D" id="2.40.50.140">
    <property type="entry name" value="Nucleic acid-binding proteins"/>
    <property type="match status" value="1"/>
</dbReference>
<feature type="region of interest" description="Disordered" evidence="2">
    <location>
        <begin position="1"/>
        <end position="21"/>
    </location>
</feature>
<name>A0ABV9EFN4_9ACTN</name>
<dbReference type="InterPro" id="IPR012309">
    <property type="entry name" value="DNA_ligase_ATP-dep_C"/>
</dbReference>
<keyword evidence="5" id="KW-1185">Reference proteome</keyword>
<dbReference type="CDD" id="cd07971">
    <property type="entry name" value="OBF_DNA_ligase_LigD"/>
    <property type="match status" value="1"/>
</dbReference>
<organism evidence="4 5">
    <name type="scientific">Sphaerisporangium corydalis</name>
    <dbReference type="NCBI Taxonomy" id="1441875"/>
    <lineage>
        <taxon>Bacteria</taxon>
        <taxon>Bacillati</taxon>
        <taxon>Actinomycetota</taxon>
        <taxon>Actinomycetes</taxon>
        <taxon>Streptosporangiales</taxon>
        <taxon>Streptosporangiaceae</taxon>
        <taxon>Sphaerisporangium</taxon>
    </lineage>
</organism>
<dbReference type="RefSeq" id="WP_262844526.1">
    <property type="nucleotide sequence ID" value="NZ_JANZYP010000029.1"/>
</dbReference>
<protein>
    <recommendedName>
        <fullName evidence="1">DNA ligase (ATP)</fullName>
        <ecNumber evidence="1">6.5.1.1</ecNumber>
    </recommendedName>
</protein>